<dbReference type="GO" id="GO:0016747">
    <property type="term" value="F:acyltransferase activity, transferring groups other than amino-acyl groups"/>
    <property type="evidence" value="ECO:0007669"/>
    <property type="project" value="InterPro"/>
</dbReference>
<feature type="transmembrane region" description="Helical" evidence="1">
    <location>
        <begin position="7"/>
        <end position="27"/>
    </location>
</feature>
<feature type="transmembrane region" description="Helical" evidence="1">
    <location>
        <begin position="141"/>
        <end position="159"/>
    </location>
</feature>
<dbReference type="PANTHER" id="PTHR23028">
    <property type="entry name" value="ACETYLTRANSFERASE"/>
    <property type="match status" value="1"/>
</dbReference>
<feature type="transmembrane region" description="Helical" evidence="1">
    <location>
        <begin position="244"/>
        <end position="264"/>
    </location>
</feature>
<feature type="transmembrane region" description="Helical" evidence="1">
    <location>
        <begin position="77"/>
        <end position="96"/>
    </location>
</feature>
<protein>
    <submittedName>
        <fullName evidence="3">Acyltransferase</fullName>
    </submittedName>
</protein>
<dbReference type="AlphaFoldDB" id="A0A0N7KWD4"/>
<keyword evidence="3" id="KW-0808">Transferase</keyword>
<evidence type="ECO:0000313" key="3">
    <source>
        <dbReference type="EMBL" id="BAT23809.1"/>
    </source>
</evidence>
<proteinExistence type="predicted"/>
<reference evidence="3" key="1">
    <citation type="submission" date="2014-04" db="EMBL/GenBank/DDBJ databases">
        <authorList>
            <person name="Harrison E."/>
        </authorList>
    </citation>
    <scope>NUCLEOTIDE SEQUENCE</scope>
    <source>
        <strain evidence="3">2482</strain>
    </source>
</reference>
<evidence type="ECO:0000256" key="1">
    <source>
        <dbReference type="SAM" id="Phobius"/>
    </source>
</evidence>
<organism evidence="3">
    <name type="scientific">Klebsiella sp. 2482</name>
    <dbReference type="NCBI Taxonomy" id="1497818"/>
    <lineage>
        <taxon>Bacteria</taxon>
        <taxon>Pseudomonadati</taxon>
        <taxon>Pseudomonadota</taxon>
        <taxon>Gammaproteobacteria</taxon>
        <taxon>Enterobacterales</taxon>
        <taxon>Enterobacteriaceae</taxon>
        <taxon>Klebsiella/Raoultella group</taxon>
        <taxon>Klebsiella</taxon>
    </lineage>
</organism>
<feature type="transmembrane region" description="Helical" evidence="1">
    <location>
        <begin position="207"/>
        <end position="224"/>
    </location>
</feature>
<keyword evidence="1" id="KW-0812">Transmembrane</keyword>
<feature type="transmembrane region" description="Helical" evidence="1">
    <location>
        <begin position="165"/>
        <end position="195"/>
    </location>
</feature>
<keyword evidence="1" id="KW-0472">Membrane</keyword>
<dbReference type="GO" id="GO:0016020">
    <property type="term" value="C:membrane"/>
    <property type="evidence" value="ECO:0007669"/>
    <property type="project" value="TreeGrafter"/>
</dbReference>
<dbReference type="GO" id="GO:0000271">
    <property type="term" value="P:polysaccharide biosynthetic process"/>
    <property type="evidence" value="ECO:0007669"/>
    <property type="project" value="TreeGrafter"/>
</dbReference>
<dbReference type="PANTHER" id="PTHR23028:SF53">
    <property type="entry name" value="ACYL_TRANSF_3 DOMAIN-CONTAINING PROTEIN"/>
    <property type="match status" value="1"/>
</dbReference>
<feature type="domain" description="Acyltransferase 3" evidence="2">
    <location>
        <begin position="7"/>
        <end position="329"/>
    </location>
</feature>
<reference evidence="3" key="2">
    <citation type="journal article" date="2015" name="Sci. Rep.">
        <title>Genetic analysis of capsular polysaccharide synthesis gene clusters in 79 capsular types of Klebsiella spp.</title>
        <authorList>
            <person name="Pan Y.J."/>
            <person name="Lin T.L."/>
            <person name="Chen C.T."/>
            <person name="Chen Y.Y."/>
            <person name="Hsieh P.F."/>
            <person name="Hsu C.R."/>
            <person name="Wu M.C."/>
            <person name="Wang J.T."/>
        </authorList>
    </citation>
    <scope>NUCLEOTIDE SEQUENCE</scope>
    <source>
        <strain evidence="3">2482</strain>
    </source>
</reference>
<sequence length="355" mass="41307">MNKLTSIYLDLIRFTAALVVVLSHAAGFTSLKIPIISGLGTEAVVVFFVLSGYVIAYVSSNKENNYIAFFKARAIRIYSVLVPAVLITLIFDHIGLKYNPSYYFSHSNFHYDYSIFTFIKLNFFLGEGFNQHLVFGSNEPIWSIGFECIYYILFGSLLFCRKKPILILIFFIFIFISLPKVIVYFPLWLMGVVVYKISNVNFKYSHFLFILTFPLFYLAIKLPLAHVPMYKPFVWNLHQFSSIVYFYLFSLVVSINIFTARAFFEFTGFKKILTSCEYYIRYLSGKTFTLYLMHLPVMMLICSLYYPKTIISSLFVVVITIVITFFFSYLFENKKGILFTFGRYFSSKISGVYKS</sequence>
<feature type="transmembrane region" description="Helical" evidence="1">
    <location>
        <begin position="288"/>
        <end position="306"/>
    </location>
</feature>
<evidence type="ECO:0000259" key="2">
    <source>
        <dbReference type="Pfam" id="PF01757"/>
    </source>
</evidence>
<gene>
    <name evidence="3" type="primary">wcpZ</name>
</gene>
<feature type="transmembrane region" description="Helical" evidence="1">
    <location>
        <begin position="33"/>
        <end position="56"/>
    </location>
</feature>
<name>A0A0N7KWD4_9ENTR</name>
<accession>A0A0N7KWD4</accession>
<feature type="transmembrane region" description="Helical" evidence="1">
    <location>
        <begin position="312"/>
        <end position="331"/>
    </location>
</feature>
<dbReference type="InterPro" id="IPR002656">
    <property type="entry name" value="Acyl_transf_3_dom"/>
</dbReference>
<dbReference type="EMBL" id="AB924580">
    <property type="protein sequence ID" value="BAT23809.1"/>
    <property type="molecule type" value="Genomic_DNA"/>
</dbReference>
<keyword evidence="1" id="KW-1133">Transmembrane helix</keyword>
<dbReference type="InterPro" id="IPR050879">
    <property type="entry name" value="Acyltransferase_3"/>
</dbReference>
<keyword evidence="3" id="KW-0012">Acyltransferase</keyword>
<dbReference type="Pfam" id="PF01757">
    <property type="entry name" value="Acyl_transf_3"/>
    <property type="match status" value="1"/>
</dbReference>